<name>A0A8D4J0W0_9PAST</name>
<evidence type="ECO:0000313" key="7">
    <source>
        <dbReference type="Proteomes" id="UP000955338"/>
    </source>
</evidence>
<organism evidence="6 7">
    <name type="scientific">Mergibacter septicus</name>
    <dbReference type="NCBI Taxonomy" id="221402"/>
    <lineage>
        <taxon>Bacteria</taxon>
        <taxon>Pseudomonadati</taxon>
        <taxon>Pseudomonadota</taxon>
        <taxon>Gammaproteobacteria</taxon>
        <taxon>Pasteurellales</taxon>
        <taxon>Pasteurellaceae</taxon>
        <taxon>Mergibacter</taxon>
    </lineage>
</organism>
<proteinExistence type="inferred from homology"/>
<dbReference type="GO" id="GO:0006105">
    <property type="term" value="P:succinate metabolic process"/>
    <property type="evidence" value="ECO:0007669"/>
    <property type="project" value="TreeGrafter"/>
</dbReference>
<keyword evidence="7" id="KW-1185">Reference proteome</keyword>
<evidence type="ECO:0000256" key="2">
    <source>
        <dbReference type="ARBA" id="ARBA00008571"/>
    </source>
</evidence>
<dbReference type="Gene3D" id="1.10.150.250">
    <property type="entry name" value="Flavinator of succinate dehydrogenase"/>
    <property type="match status" value="1"/>
</dbReference>
<gene>
    <name evidence="6" type="ORF">CEP48_07040</name>
</gene>
<keyword evidence="4" id="KW-0963">Cytoplasm</keyword>
<evidence type="ECO:0000256" key="4">
    <source>
        <dbReference type="ARBA" id="ARBA00022490"/>
    </source>
</evidence>
<dbReference type="PANTHER" id="PTHR39585:SF1">
    <property type="entry name" value="FAD ASSEMBLY FACTOR SDHE"/>
    <property type="match status" value="1"/>
</dbReference>
<dbReference type="InterPro" id="IPR005631">
    <property type="entry name" value="SDH"/>
</dbReference>
<keyword evidence="5" id="KW-0143">Chaperone</keyword>
<dbReference type="RefSeq" id="WP_261920282.1">
    <property type="nucleotide sequence ID" value="NZ_CP022011.1"/>
</dbReference>
<evidence type="ECO:0000256" key="1">
    <source>
        <dbReference type="ARBA" id="ARBA00004496"/>
    </source>
</evidence>
<dbReference type="PANTHER" id="PTHR39585">
    <property type="entry name" value="FAD ASSEMBLY FACTOR SDHE"/>
    <property type="match status" value="1"/>
</dbReference>
<dbReference type="InterPro" id="IPR050531">
    <property type="entry name" value="SdhE_FAD_assembly_factor"/>
</dbReference>
<dbReference type="InterPro" id="IPR036714">
    <property type="entry name" value="SDH_sf"/>
</dbReference>
<dbReference type="GO" id="GO:0005737">
    <property type="term" value="C:cytoplasm"/>
    <property type="evidence" value="ECO:0007669"/>
    <property type="project" value="UniProtKB-SubCell"/>
</dbReference>
<evidence type="ECO:0000313" key="6">
    <source>
        <dbReference type="EMBL" id="QDJ15202.1"/>
    </source>
</evidence>
<comment type="similarity">
    <text evidence="2">Belongs to the SdhE FAD assembly factor family.</text>
</comment>
<dbReference type="Proteomes" id="UP000955338">
    <property type="component" value="Chromosome"/>
</dbReference>
<protein>
    <recommendedName>
        <fullName evidence="3">FAD assembly factor SdhE</fullName>
    </recommendedName>
</protein>
<dbReference type="AlphaFoldDB" id="A0A8D4J0W0"/>
<evidence type="ECO:0000256" key="5">
    <source>
        <dbReference type="ARBA" id="ARBA00023186"/>
    </source>
</evidence>
<evidence type="ECO:0000256" key="3">
    <source>
        <dbReference type="ARBA" id="ARBA00019418"/>
    </source>
</evidence>
<dbReference type="EMBL" id="CP022011">
    <property type="protein sequence ID" value="QDJ15202.1"/>
    <property type="molecule type" value="Genomic_DNA"/>
</dbReference>
<accession>A0A8D4J0W0</accession>
<sequence>MEQYNKLSLEWDCRRGMLELDNIIMPFYKEEFEQLPPQQKALFVELLSYTDPQLFSWFMNQSKAPTEELQHLIEQIKTKLITKK</sequence>
<reference evidence="6" key="1">
    <citation type="submission" date="2017-06" db="EMBL/GenBank/DDBJ databases">
        <title>Genome sequencing of pathogenic and non-pathogenic strains within Bisgaard taxon 40.</title>
        <authorList>
            <person name="Ladner J.T."/>
            <person name="Lovett S.P."/>
            <person name="Koroleva G."/>
            <person name="Lorch J.M."/>
        </authorList>
    </citation>
    <scope>NUCLEOTIDE SEQUENCE</scope>
    <source>
        <strain evidence="6">27576-1-I1</strain>
    </source>
</reference>
<dbReference type="SUPFAM" id="SSF109910">
    <property type="entry name" value="YgfY-like"/>
    <property type="match status" value="1"/>
</dbReference>
<dbReference type="Pfam" id="PF03937">
    <property type="entry name" value="Sdh5"/>
    <property type="match status" value="1"/>
</dbReference>
<comment type="subcellular location">
    <subcellularLocation>
        <location evidence="1">Cytoplasm</location>
    </subcellularLocation>
</comment>